<keyword evidence="8" id="KW-1185">Reference proteome</keyword>
<dbReference type="InterPro" id="IPR004403">
    <property type="entry name" value="Peptide_chain-rel_eRF1/aRF1"/>
</dbReference>
<sequence>MKNEYELRKELKRLASARGGATELISIYMPPGYAISEEISKLRDEYGQASNIKSKSTRLNVQGAIDKIIQYIKLYKEPPQNGLAVFCGNISDEQSKPNIQLFSMEPPQPIKANIYRCDSTFLLEPIEAMLEAKDVYAMLVMDGRDGTIALLKGTHLVVEKKVKSFAHSKVHKGGQSAARYDRAIGESIEDYYKSIADTINDLFIKNDFKIKGLIIGGPGPSKENFAKSKYLNYQIKILGVFDTGYTDEHMGMNELLEKSKEVLSEQQAIQERKIMERFLSEVAHGGLATYGYENVKKVMQSNNIARLIVSEDADIYEVSYKCNTCNSEFTRIENGNERQTKHDDGGNLVVVSEKDAIEELIEDAQKAGVEVSFISGDSQYGKELLLGFGGVAAMLRYKQ</sequence>
<evidence type="ECO:0000313" key="8">
    <source>
        <dbReference type="Proteomes" id="UP000332487"/>
    </source>
</evidence>
<reference evidence="7 8" key="2">
    <citation type="journal article" date="2010" name="Proc. Natl. Acad. Sci. U.S.A.">
        <title>Enigmatic, ultrasmall, uncultivated Archaea.</title>
        <authorList>
            <person name="Baker B.J."/>
            <person name="Comolli L.R."/>
            <person name="Dick G.J."/>
            <person name="Hauser L.J."/>
            <person name="Hyatt D."/>
            <person name="Dill B.D."/>
            <person name="Land M.L."/>
            <person name="Verberkmoes N.C."/>
            <person name="Hettich R.L."/>
            <person name="Banfield J.F."/>
        </authorList>
    </citation>
    <scope>NUCLEOTIDE SEQUENCE [LARGE SCALE GENOMIC DNA]</scope>
    <source>
        <strain evidence="7">ARMAN-2</strain>
    </source>
</reference>
<dbReference type="NCBIfam" id="TIGR03676">
    <property type="entry name" value="aRF1_eRF1"/>
    <property type="match status" value="1"/>
</dbReference>
<evidence type="ECO:0000256" key="1">
    <source>
        <dbReference type="ARBA" id="ARBA00004496"/>
    </source>
</evidence>
<dbReference type="SMART" id="SM01194">
    <property type="entry name" value="eRF1_1"/>
    <property type="match status" value="1"/>
</dbReference>
<dbReference type="InterPro" id="IPR005140">
    <property type="entry name" value="eRF1_Pelota-like_N"/>
</dbReference>
<feature type="domain" description="eRF1/Pelota-like N-terminal" evidence="6">
    <location>
        <begin position="1"/>
        <end position="131"/>
    </location>
</feature>
<accession>C7DHE6</accession>
<keyword evidence="5" id="KW-0648">Protein biosynthesis</keyword>
<proteinExistence type="inferred from homology"/>
<dbReference type="Pfam" id="PF03463">
    <property type="entry name" value="eRF1_1"/>
    <property type="match status" value="1"/>
</dbReference>
<dbReference type="InterPro" id="IPR042226">
    <property type="entry name" value="eFR1_2_sf"/>
</dbReference>
<gene>
    <name evidence="7" type="ORF">UNLARM2_0490</name>
</gene>
<dbReference type="Pfam" id="PF03464">
    <property type="entry name" value="eRF1_2"/>
    <property type="match status" value="1"/>
</dbReference>
<comment type="subcellular location">
    <subcellularLocation>
        <location evidence="1">Cytoplasm</location>
    </subcellularLocation>
</comment>
<name>C7DHE6_MICA2</name>
<dbReference type="Gene3D" id="3.30.420.60">
    <property type="entry name" value="eRF1 domain 2"/>
    <property type="match status" value="1"/>
</dbReference>
<dbReference type="AlphaFoldDB" id="C7DHE6"/>
<evidence type="ECO:0000256" key="2">
    <source>
        <dbReference type="ARBA" id="ARBA00005326"/>
    </source>
</evidence>
<dbReference type="Proteomes" id="UP000332487">
    <property type="component" value="Unassembled WGS sequence"/>
</dbReference>
<dbReference type="Gene3D" id="3.30.960.10">
    <property type="entry name" value="eRF1 domain 1"/>
    <property type="match status" value="1"/>
</dbReference>
<dbReference type="Gene3D" id="3.30.1330.30">
    <property type="match status" value="1"/>
</dbReference>
<dbReference type="EMBL" id="GG697240">
    <property type="protein sequence ID" value="EET90048.1"/>
    <property type="molecule type" value="Genomic_DNA"/>
</dbReference>
<dbReference type="FunFam" id="3.30.960.10:FF:000003">
    <property type="entry name" value="Peptide chain release factor subunit 1"/>
    <property type="match status" value="1"/>
</dbReference>
<keyword evidence="4" id="KW-0963">Cytoplasm</keyword>
<organism evidence="7 8">
    <name type="scientific">Candidatus Micrarchaeum acidiphilum ARMAN-2</name>
    <dbReference type="NCBI Taxonomy" id="425595"/>
    <lineage>
        <taxon>Archaea</taxon>
        <taxon>Candidatus Micrarchaeota</taxon>
        <taxon>Candidatus Micrarchaeia</taxon>
        <taxon>Candidatus Micrarchaeales</taxon>
        <taxon>Candidatus Micrarchaeaceae</taxon>
        <taxon>Candidatus Micrarchaeum</taxon>
    </lineage>
</organism>
<evidence type="ECO:0000256" key="4">
    <source>
        <dbReference type="ARBA" id="ARBA00022490"/>
    </source>
</evidence>
<dbReference type="SUPFAM" id="SSF55315">
    <property type="entry name" value="L30e-like"/>
    <property type="match status" value="1"/>
</dbReference>
<evidence type="ECO:0000256" key="5">
    <source>
        <dbReference type="ARBA" id="ARBA00022917"/>
    </source>
</evidence>
<comment type="similarity">
    <text evidence="2">Belongs to the eukaryotic release factor 1 family.</text>
</comment>
<evidence type="ECO:0000259" key="6">
    <source>
        <dbReference type="SMART" id="SM01194"/>
    </source>
</evidence>
<dbReference type="InterPro" id="IPR005141">
    <property type="entry name" value="eRF1_2"/>
</dbReference>
<dbReference type="PANTHER" id="PTHR10113">
    <property type="entry name" value="PEPTIDE CHAIN RELEASE FACTOR SUBUNIT 1"/>
    <property type="match status" value="1"/>
</dbReference>
<reference evidence="7 8" key="1">
    <citation type="journal article" date="2009" name="Genome Biol.">
        <title>Community-wide analysis of microbial genome sequence signatures.</title>
        <authorList>
            <person name="Dick G.J."/>
            <person name="Andersson A.F."/>
            <person name="Baker B.J."/>
            <person name="Simmons S.L."/>
            <person name="Thomas B.C."/>
            <person name="Yelton A.P."/>
            <person name="Banfield J.F."/>
        </authorList>
    </citation>
    <scope>NUCLEOTIDE SEQUENCE [LARGE SCALE GENOMIC DNA]</scope>
    <source>
        <strain evidence="7">ARMAN-2</strain>
    </source>
</reference>
<dbReference type="GO" id="GO:0003747">
    <property type="term" value="F:translation release factor activity"/>
    <property type="evidence" value="ECO:0007669"/>
    <property type="project" value="InterPro"/>
</dbReference>
<dbReference type="InterPro" id="IPR024049">
    <property type="entry name" value="eRF1_1_sf"/>
</dbReference>
<dbReference type="InterPro" id="IPR005142">
    <property type="entry name" value="eRF1_3"/>
</dbReference>
<dbReference type="SUPFAM" id="SSF55481">
    <property type="entry name" value="N-terminal domain of eukaryotic peptide chain release factor subunit 1, ERF1"/>
    <property type="match status" value="1"/>
</dbReference>
<evidence type="ECO:0000256" key="3">
    <source>
        <dbReference type="ARBA" id="ARBA00011520"/>
    </source>
</evidence>
<dbReference type="InterPro" id="IPR029064">
    <property type="entry name" value="Ribosomal_eL30-like_sf"/>
</dbReference>
<dbReference type="SUPFAM" id="SSF53137">
    <property type="entry name" value="Translational machinery components"/>
    <property type="match status" value="1"/>
</dbReference>
<dbReference type="GO" id="GO:0005737">
    <property type="term" value="C:cytoplasm"/>
    <property type="evidence" value="ECO:0007669"/>
    <property type="project" value="UniProtKB-SubCell"/>
</dbReference>
<dbReference type="Pfam" id="PF03465">
    <property type="entry name" value="eRF1_3"/>
    <property type="match status" value="1"/>
</dbReference>
<comment type="subunit">
    <text evidence="3">Heterodimer of two subunits, one of which binds GTP.</text>
</comment>
<protein>
    <submittedName>
        <fullName evidence="7">ERF1 domain 2 protein</fullName>
    </submittedName>
</protein>
<evidence type="ECO:0000313" key="7">
    <source>
        <dbReference type="EMBL" id="EET90048.1"/>
    </source>
</evidence>